<organism evidence="2 3">
    <name type="scientific">Nocardia aurantiaca</name>
    <dbReference type="NCBI Taxonomy" id="2675850"/>
    <lineage>
        <taxon>Bacteria</taxon>
        <taxon>Bacillati</taxon>
        <taxon>Actinomycetota</taxon>
        <taxon>Actinomycetes</taxon>
        <taxon>Mycobacteriales</taxon>
        <taxon>Nocardiaceae</taxon>
        <taxon>Nocardia</taxon>
    </lineage>
</organism>
<evidence type="ECO:0000313" key="3">
    <source>
        <dbReference type="Proteomes" id="UP000432464"/>
    </source>
</evidence>
<accession>A0A6I3KVW0</accession>
<dbReference type="EMBL" id="WMBB01000009">
    <property type="protein sequence ID" value="MTE14963.1"/>
    <property type="molecule type" value="Genomic_DNA"/>
</dbReference>
<proteinExistence type="predicted"/>
<protein>
    <submittedName>
        <fullName evidence="2">Uncharacterized protein</fullName>
    </submittedName>
</protein>
<reference evidence="2 3" key="1">
    <citation type="submission" date="2019-11" db="EMBL/GenBank/DDBJ databases">
        <title>Nocardia sp. nov. CT2-14 isolated from soil.</title>
        <authorList>
            <person name="Kanchanasin P."/>
            <person name="Tanasupawat S."/>
            <person name="Yuki M."/>
            <person name="Kudo T."/>
        </authorList>
    </citation>
    <scope>NUCLEOTIDE SEQUENCE [LARGE SCALE GENOMIC DNA]</scope>
    <source>
        <strain evidence="2 3">CT2-14</strain>
    </source>
</reference>
<evidence type="ECO:0000256" key="1">
    <source>
        <dbReference type="SAM" id="MobiDB-lite"/>
    </source>
</evidence>
<gene>
    <name evidence="2" type="ORF">GLP40_19580</name>
</gene>
<feature type="compositionally biased region" description="Basic residues" evidence="1">
    <location>
        <begin position="59"/>
        <end position="70"/>
    </location>
</feature>
<dbReference type="RefSeq" id="WP_154789434.1">
    <property type="nucleotide sequence ID" value="NZ_WMBB01000009.1"/>
</dbReference>
<feature type="region of interest" description="Disordered" evidence="1">
    <location>
        <begin position="27"/>
        <end position="70"/>
    </location>
</feature>
<dbReference type="Proteomes" id="UP000432464">
    <property type="component" value="Unassembled WGS sequence"/>
</dbReference>
<evidence type="ECO:0000313" key="2">
    <source>
        <dbReference type="EMBL" id="MTE14963.1"/>
    </source>
</evidence>
<comment type="caution">
    <text evidence="2">The sequence shown here is derived from an EMBL/GenBank/DDBJ whole genome shotgun (WGS) entry which is preliminary data.</text>
</comment>
<dbReference type="AlphaFoldDB" id="A0A6I3KVW0"/>
<keyword evidence="3" id="KW-1185">Reference proteome</keyword>
<name>A0A6I3KVW0_9NOCA</name>
<sequence>MNIAIAVSARRRLGHPPLGRTQGLETAAAHGVSRPRQNALRRRGIGSRALLPQTGQQRGRLRVGRIPLHR</sequence>